<dbReference type="PANTHER" id="PTHR21028">
    <property type="entry name" value="SI:CH211-156B7.4"/>
    <property type="match status" value="1"/>
</dbReference>
<evidence type="ECO:0000313" key="4">
    <source>
        <dbReference type="Proteomes" id="UP000178636"/>
    </source>
</evidence>
<evidence type="ECO:0000259" key="2">
    <source>
        <dbReference type="PROSITE" id="PS51707"/>
    </source>
</evidence>
<dbReference type="EMBL" id="MHLO01000043">
    <property type="protein sequence ID" value="OGZ10922.1"/>
    <property type="molecule type" value="Genomic_DNA"/>
</dbReference>
<evidence type="ECO:0000313" key="3">
    <source>
        <dbReference type="EMBL" id="OGZ10922.1"/>
    </source>
</evidence>
<organism evidence="3 4">
    <name type="scientific">Candidatus Lloydbacteria bacterium RIFCSPHIGHO2_02_FULL_54_17</name>
    <dbReference type="NCBI Taxonomy" id="1798664"/>
    <lineage>
        <taxon>Bacteria</taxon>
        <taxon>Candidatus Lloydiibacteriota</taxon>
    </lineage>
</organism>
<gene>
    <name evidence="3" type="ORF">A3C93_02640</name>
</gene>
<dbReference type="PANTHER" id="PTHR21028:SF2">
    <property type="entry name" value="CYTH DOMAIN-CONTAINING PROTEIN"/>
    <property type="match status" value="1"/>
</dbReference>
<dbReference type="Proteomes" id="UP000178636">
    <property type="component" value="Unassembled WGS sequence"/>
</dbReference>
<dbReference type="CDD" id="cd07890">
    <property type="entry name" value="CYTH-like_AC_IV-like"/>
    <property type="match status" value="1"/>
</dbReference>
<sequence length="218" mass="25464">MRVNLELKHRCFDFRPVRSELRKIGAKKVVTKKQKDFFFNLPKKRGGLKGRLKLRIEKGEQMLIFYLRPDFAKHSATASRLLLYPVHDARLLPFLEAALGVSAVVEKNRELWRLGDTVFHLDRVKGIGNIFEIELRKSGSVAERDRKLFAEYQRRFTPLLGGVIKVSNGDLNSRRRSDTMRSRVKTRGSLGHKEKPRNRALTIRGSRIRSLERRRRVF</sequence>
<dbReference type="InterPro" id="IPR033469">
    <property type="entry name" value="CYTH-like_dom_sf"/>
</dbReference>
<feature type="compositionally biased region" description="Basic and acidic residues" evidence="1">
    <location>
        <begin position="172"/>
        <end position="181"/>
    </location>
</feature>
<feature type="domain" description="CYTH" evidence="2">
    <location>
        <begin position="2"/>
        <end position="182"/>
    </location>
</feature>
<protein>
    <recommendedName>
        <fullName evidence="2">CYTH domain-containing protein</fullName>
    </recommendedName>
</protein>
<name>A0A1G2DBT0_9BACT</name>
<dbReference type="Gene3D" id="2.40.320.10">
    <property type="entry name" value="Hypothetical Protein Pfu-838710-001"/>
    <property type="match status" value="1"/>
</dbReference>
<dbReference type="Pfam" id="PF01928">
    <property type="entry name" value="CYTH"/>
    <property type="match status" value="1"/>
</dbReference>
<dbReference type="SUPFAM" id="SSF55154">
    <property type="entry name" value="CYTH-like phosphatases"/>
    <property type="match status" value="1"/>
</dbReference>
<dbReference type="InterPro" id="IPR008173">
    <property type="entry name" value="Adenylyl_cyclase_CyaB"/>
</dbReference>
<accession>A0A1G2DBT0</accession>
<feature type="region of interest" description="Disordered" evidence="1">
    <location>
        <begin position="171"/>
        <end position="197"/>
    </location>
</feature>
<dbReference type="AlphaFoldDB" id="A0A1G2DBT0"/>
<comment type="caution">
    <text evidence="3">The sequence shown here is derived from an EMBL/GenBank/DDBJ whole genome shotgun (WGS) entry which is preliminary data.</text>
</comment>
<reference evidence="3 4" key="1">
    <citation type="journal article" date="2016" name="Nat. Commun.">
        <title>Thousands of microbial genomes shed light on interconnected biogeochemical processes in an aquifer system.</title>
        <authorList>
            <person name="Anantharaman K."/>
            <person name="Brown C.T."/>
            <person name="Hug L.A."/>
            <person name="Sharon I."/>
            <person name="Castelle C.J."/>
            <person name="Probst A.J."/>
            <person name="Thomas B.C."/>
            <person name="Singh A."/>
            <person name="Wilkins M.J."/>
            <person name="Karaoz U."/>
            <person name="Brodie E.L."/>
            <person name="Williams K.H."/>
            <person name="Hubbard S.S."/>
            <person name="Banfield J.F."/>
        </authorList>
    </citation>
    <scope>NUCLEOTIDE SEQUENCE [LARGE SCALE GENOMIC DNA]</scope>
</reference>
<evidence type="ECO:0000256" key="1">
    <source>
        <dbReference type="SAM" id="MobiDB-lite"/>
    </source>
</evidence>
<dbReference type="InterPro" id="IPR023577">
    <property type="entry name" value="CYTH_domain"/>
</dbReference>
<dbReference type="STRING" id="1798664.A3C93_02640"/>
<proteinExistence type="predicted"/>
<dbReference type="PROSITE" id="PS51707">
    <property type="entry name" value="CYTH"/>
    <property type="match status" value="1"/>
</dbReference>